<dbReference type="Gene3D" id="3.30.565.10">
    <property type="entry name" value="Histidine kinase-like ATPase, C-terminal domain"/>
    <property type="match status" value="1"/>
</dbReference>
<evidence type="ECO:0000256" key="7">
    <source>
        <dbReference type="ARBA" id="ARBA00022840"/>
    </source>
</evidence>
<keyword evidence="4" id="KW-0808">Transferase</keyword>
<dbReference type="InterPro" id="IPR008979">
    <property type="entry name" value="Galactose-bd-like_sf"/>
</dbReference>
<feature type="domain" description="Histidine kinase/HSP90-like ATPase" evidence="11">
    <location>
        <begin position="510"/>
        <end position="611"/>
    </location>
</feature>
<feature type="transmembrane region" description="Helical" evidence="8">
    <location>
        <begin position="221"/>
        <end position="239"/>
    </location>
</feature>
<evidence type="ECO:0000259" key="9">
    <source>
        <dbReference type="Pfam" id="PF07568"/>
    </source>
</evidence>
<dbReference type="PANTHER" id="PTHR41523:SF8">
    <property type="entry name" value="ETHYLENE RESPONSE SENSOR PROTEIN"/>
    <property type="match status" value="1"/>
</dbReference>
<feature type="transmembrane region" description="Helical" evidence="8">
    <location>
        <begin position="314"/>
        <end position="334"/>
    </location>
</feature>
<proteinExistence type="predicted"/>
<comment type="catalytic activity">
    <reaction evidence="1">
        <text>ATP + protein L-histidine = ADP + protein N-phospho-L-histidine.</text>
        <dbReference type="EC" id="2.7.13.3"/>
    </reaction>
</comment>
<dbReference type="Pfam" id="PF13581">
    <property type="entry name" value="HATPase_c_2"/>
    <property type="match status" value="1"/>
</dbReference>
<feature type="transmembrane region" description="Helical" evidence="8">
    <location>
        <begin position="251"/>
        <end position="273"/>
    </location>
</feature>
<keyword evidence="5" id="KW-0547">Nucleotide-binding</keyword>
<evidence type="ECO:0000256" key="3">
    <source>
        <dbReference type="ARBA" id="ARBA00022553"/>
    </source>
</evidence>
<dbReference type="Proteomes" id="UP000256779">
    <property type="component" value="Unassembled WGS sequence"/>
</dbReference>
<evidence type="ECO:0000256" key="4">
    <source>
        <dbReference type="ARBA" id="ARBA00022679"/>
    </source>
</evidence>
<dbReference type="EC" id="2.7.13.3" evidence="2"/>
<comment type="caution">
    <text evidence="12">The sequence shown here is derived from an EMBL/GenBank/DDBJ whole genome shotgun (WGS) entry which is preliminary data.</text>
</comment>
<dbReference type="SUPFAM" id="SSF49785">
    <property type="entry name" value="Galactose-binding domain-like"/>
    <property type="match status" value="1"/>
</dbReference>
<protein>
    <recommendedName>
        <fullName evidence="2">histidine kinase</fullName>
        <ecNumber evidence="2">2.7.13.3</ecNumber>
    </recommendedName>
</protein>
<dbReference type="OrthoDB" id="9767435at2"/>
<keyword evidence="8" id="KW-1133">Transmembrane helix</keyword>
<evidence type="ECO:0000256" key="6">
    <source>
        <dbReference type="ARBA" id="ARBA00022777"/>
    </source>
</evidence>
<name>A0A3D9L6U1_MARFU</name>
<dbReference type="GO" id="GO:0005524">
    <property type="term" value="F:ATP binding"/>
    <property type="evidence" value="ECO:0007669"/>
    <property type="project" value="UniProtKB-KW"/>
</dbReference>
<accession>A0A3D9L6U1</accession>
<dbReference type="Gene3D" id="3.30.450.20">
    <property type="entry name" value="PAS domain"/>
    <property type="match status" value="1"/>
</dbReference>
<feature type="transmembrane region" description="Helical" evidence="8">
    <location>
        <begin position="375"/>
        <end position="396"/>
    </location>
</feature>
<sequence>MVLSFGNKCFAVLISFLFLFLAGISDLKSQVREGRVFYQGEKELSLAGEWEFYFDTLFVTVPEGLSPSSPITVPGNWSSFGYPSKGKACYRLVITADDEYTRLAANVPETHGASELYLNGRKISSSGEVHADPQKTKHRWVPEVVPLMLRKGENELVWQVANYKHSKSGMNKAIRIGHFDGLFDERELQVISTIFLMGSVFALSLFFFGMHLYWKKDPPTLYLSLAFLSYGLRFGLYDLHLINKALADVPWIYLVRAEYLTTYLSFFFFILFFRSMFPEEIRRRLYLTLLTYFGVGMVVILLAPVYYFSTMHKLTIVVMLATLIILLWIVFLAYRRNKIKSHLALSFVGFFLFAPVPAILFYLNWIPYVPFVENLSTLGIMLTLAFMMAVRFVGLFNQVEGLQIQAENQREVIAKSLQEKEVLLGEIHHRVKNNLQTINSLLLLQSKSIKDEGAVTAIQESQYRIQTMALVHQKLYQTNDKGMGVNVQTYFKDLVKSIVHSLDTTRQVKVWQEVDDFVLDLDTIINIGLITNELIVNCLKYAFDDTIAEPEIRLKLSKSEDHLYLEIKDNGLGFDINNSDKDGNFGLKLVSSLSRKLKCKPETRSSSGGGTKTSFVIKQYTVIG</sequence>
<dbReference type="SUPFAM" id="SSF55874">
    <property type="entry name" value="ATPase domain of HSP90 chaperone/DNA topoisomerase II/histidine kinase"/>
    <property type="match status" value="1"/>
</dbReference>
<feature type="transmembrane region" description="Helical" evidence="8">
    <location>
        <begin position="343"/>
        <end position="363"/>
    </location>
</feature>
<keyword evidence="7" id="KW-0067">ATP-binding</keyword>
<evidence type="ECO:0000256" key="5">
    <source>
        <dbReference type="ARBA" id="ARBA00022741"/>
    </source>
</evidence>
<dbReference type="Pfam" id="PF07568">
    <property type="entry name" value="HisKA_2"/>
    <property type="match status" value="1"/>
</dbReference>
<dbReference type="InterPro" id="IPR011495">
    <property type="entry name" value="Sig_transdc_His_kin_sub2_dim/P"/>
</dbReference>
<feature type="transmembrane region" description="Helical" evidence="8">
    <location>
        <begin position="285"/>
        <end position="308"/>
    </location>
</feature>
<dbReference type="Pfam" id="PF07695">
    <property type="entry name" value="7TMR-DISM_7TM"/>
    <property type="match status" value="1"/>
</dbReference>
<dbReference type="AlphaFoldDB" id="A0A3D9L6U1"/>
<evidence type="ECO:0000259" key="10">
    <source>
        <dbReference type="Pfam" id="PF07695"/>
    </source>
</evidence>
<feature type="domain" description="Signal transduction histidine kinase subgroup 2 dimerisation and phosphoacceptor" evidence="9">
    <location>
        <begin position="426"/>
        <end position="501"/>
    </location>
</feature>
<dbReference type="InterPro" id="IPR011623">
    <property type="entry name" value="7TMR_DISM_rcpt_extracell_dom1"/>
</dbReference>
<reference evidence="12 13" key="1">
    <citation type="submission" date="2018-07" db="EMBL/GenBank/DDBJ databases">
        <title>Genomic Encyclopedia of Type Strains, Phase IV (KMG-IV): sequencing the most valuable type-strain genomes for metagenomic binning, comparative biology and taxonomic classification.</title>
        <authorList>
            <person name="Goeker M."/>
        </authorList>
    </citation>
    <scope>NUCLEOTIDE SEQUENCE [LARGE SCALE GENOMIC DNA]</scope>
    <source>
        <strain evidence="12 13">DSM 4134</strain>
    </source>
</reference>
<evidence type="ECO:0000256" key="1">
    <source>
        <dbReference type="ARBA" id="ARBA00000085"/>
    </source>
</evidence>
<keyword evidence="8" id="KW-0472">Membrane</keyword>
<feature type="transmembrane region" description="Helical" evidence="8">
    <location>
        <begin position="194"/>
        <end position="214"/>
    </location>
</feature>
<evidence type="ECO:0000313" key="12">
    <source>
        <dbReference type="EMBL" id="REE01068.1"/>
    </source>
</evidence>
<dbReference type="InterPro" id="IPR003594">
    <property type="entry name" value="HATPase_dom"/>
</dbReference>
<dbReference type="GO" id="GO:0004673">
    <property type="term" value="F:protein histidine kinase activity"/>
    <property type="evidence" value="ECO:0007669"/>
    <property type="project" value="UniProtKB-EC"/>
</dbReference>
<organism evidence="12 13">
    <name type="scientific">Marinoscillum furvescens DSM 4134</name>
    <dbReference type="NCBI Taxonomy" id="1122208"/>
    <lineage>
        <taxon>Bacteria</taxon>
        <taxon>Pseudomonadati</taxon>
        <taxon>Bacteroidota</taxon>
        <taxon>Cytophagia</taxon>
        <taxon>Cytophagales</taxon>
        <taxon>Reichenbachiellaceae</taxon>
        <taxon>Marinoscillum</taxon>
    </lineage>
</organism>
<keyword evidence="8" id="KW-0812">Transmembrane</keyword>
<dbReference type="RefSeq" id="WP_115867158.1">
    <property type="nucleotide sequence ID" value="NZ_QREG01000004.1"/>
</dbReference>
<keyword evidence="6 12" id="KW-0418">Kinase</keyword>
<keyword evidence="3" id="KW-0597">Phosphoprotein</keyword>
<evidence type="ECO:0000256" key="8">
    <source>
        <dbReference type="SAM" id="Phobius"/>
    </source>
</evidence>
<keyword evidence="13" id="KW-1185">Reference proteome</keyword>
<dbReference type="Gene3D" id="2.60.120.260">
    <property type="entry name" value="Galactose-binding domain-like"/>
    <property type="match status" value="1"/>
</dbReference>
<gene>
    <name evidence="12" type="ORF">C7460_10487</name>
</gene>
<dbReference type="EMBL" id="QREG01000004">
    <property type="protein sequence ID" value="REE01068.1"/>
    <property type="molecule type" value="Genomic_DNA"/>
</dbReference>
<evidence type="ECO:0000256" key="2">
    <source>
        <dbReference type="ARBA" id="ARBA00012438"/>
    </source>
</evidence>
<dbReference type="PANTHER" id="PTHR41523">
    <property type="entry name" value="TWO-COMPONENT SYSTEM SENSOR PROTEIN"/>
    <property type="match status" value="1"/>
</dbReference>
<dbReference type="InterPro" id="IPR036890">
    <property type="entry name" value="HATPase_C_sf"/>
</dbReference>
<evidence type="ECO:0000259" key="11">
    <source>
        <dbReference type="Pfam" id="PF13581"/>
    </source>
</evidence>
<evidence type="ECO:0000313" key="13">
    <source>
        <dbReference type="Proteomes" id="UP000256779"/>
    </source>
</evidence>
<feature type="domain" description="7TM-DISM receptor extracellular" evidence="10">
    <location>
        <begin position="193"/>
        <end position="388"/>
    </location>
</feature>